<evidence type="ECO:0000256" key="1">
    <source>
        <dbReference type="SAM" id="SignalP"/>
    </source>
</evidence>
<accession>A0A4Q7LX15</accession>
<feature type="chain" id="PRO_5020329153" evidence="1">
    <location>
        <begin position="24"/>
        <end position="301"/>
    </location>
</feature>
<evidence type="ECO:0000313" key="2">
    <source>
        <dbReference type="EMBL" id="RZS58768.1"/>
    </source>
</evidence>
<evidence type="ECO:0000313" key="3">
    <source>
        <dbReference type="Proteomes" id="UP000293433"/>
    </source>
</evidence>
<keyword evidence="3" id="KW-1185">Reference proteome</keyword>
<dbReference type="RefSeq" id="WP_207224760.1">
    <property type="nucleotide sequence ID" value="NZ_SGWV01000007.1"/>
</dbReference>
<protein>
    <submittedName>
        <fullName evidence="2">MxaA protein</fullName>
    </submittedName>
</protein>
<sequence>MRARAARRAAAAGLVMTMALALAPTTFTAAAEPRIEQPRSFGHVIGDVLSQRVLLEVDGRELTPTALPAADRVGLWLERRTPRLERDAQGRRWLVIEHQVINAPTALTETRLPALQLTTVGGAVLALPAWPIRIGPITPAESGGADEAAALRPDRLMSAGDAAPLEHQQRLSIALLAGVLLAWAGWWAGRNAIEARRLPFASAWRQMRRLDEADPQAWRALHHAINASAGQVVQGSTLATLLADRPALRPLLPLQGDLDAFFQASDARFFADVDGDASTAPAFPLKRLARALRTAERRGAR</sequence>
<organism evidence="2 3">
    <name type="scientific">Sphaerotilus mobilis</name>
    <dbReference type="NCBI Taxonomy" id="47994"/>
    <lineage>
        <taxon>Bacteria</taxon>
        <taxon>Pseudomonadati</taxon>
        <taxon>Pseudomonadota</taxon>
        <taxon>Betaproteobacteria</taxon>
        <taxon>Burkholderiales</taxon>
        <taxon>Sphaerotilaceae</taxon>
        <taxon>Sphaerotilus</taxon>
    </lineage>
</organism>
<feature type="signal peptide" evidence="1">
    <location>
        <begin position="1"/>
        <end position="23"/>
    </location>
</feature>
<comment type="caution">
    <text evidence="2">The sequence shown here is derived from an EMBL/GenBank/DDBJ whole genome shotgun (WGS) entry which is preliminary data.</text>
</comment>
<gene>
    <name evidence="2" type="ORF">EV685_1068</name>
</gene>
<keyword evidence="1" id="KW-0732">Signal</keyword>
<dbReference type="AlphaFoldDB" id="A0A4Q7LX15"/>
<reference evidence="2 3" key="1">
    <citation type="submission" date="2019-02" db="EMBL/GenBank/DDBJ databases">
        <title>Genomic Encyclopedia of Type Strains, Phase IV (KMG-IV): sequencing the most valuable type-strain genomes for metagenomic binning, comparative biology and taxonomic classification.</title>
        <authorList>
            <person name="Goeker M."/>
        </authorList>
    </citation>
    <scope>NUCLEOTIDE SEQUENCE [LARGE SCALE GENOMIC DNA]</scope>
    <source>
        <strain evidence="2 3">DSM 10617</strain>
    </source>
</reference>
<proteinExistence type="predicted"/>
<dbReference type="EMBL" id="SGWV01000007">
    <property type="protein sequence ID" value="RZS58768.1"/>
    <property type="molecule type" value="Genomic_DNA"/>
</dbReference>
<name>A0A4Q7LX15_9BURK</name>
<dbReference type="Proteomes" id="UP000293433">
    <property type="component" value="Unassembled WGS sequence"/>
</dbReference>